<protein>
    <submittedName>
        <fullName evidence="1">Uncharacterized protein</fullName>
    </submittedName>
</protein>
<keyword evidence="2" id="KW-1185">Reference proteome</keyword>
<gene>
    <name evidence="1" type="ORF">PVK06_023608</name>
</gene>
<organism evidence="1 2">
    <name type="scientific">Gossypium arboreum</name>
    <name type="common">Tree cotton</name>
    <name type="synonym">Gossypium nanking</name>
    <dbReference type="NCBI Taxonomy" id="29729"/>
    <lineage>
        <taxon>Eukaryota</taxon>
        <taxon>Viridiplantae</taxon>
        <taxon>Streptophyta</taxon>
        <taxon>Embryophyta</taxon>
        <taxon>Tracheophyta</taxon>
        <taxon>Spermatophyta</taxon>
        <taxon>Magnoliopsida</taxon>
        <taxon>eudicotyledons</taxon>
        <taxon>Gunneridae</taxon>
        <taxon>Pentapetalae</taxon>
        <taxon>rosids</taxon>
        <taxon>malvids</taxon>
        <taxon>Malvales</taxon>
        <taxon>Malvaceae</taxon>
        <taxon>Malvoideae</taxon>
        <taxon>Gossypium</taxon>
    </lineage>
</organism>
<dbReference type="Proteomes" id="UP001358586">
    <property type="component" value="Chromosome 7"/>
</dbReference>
<evidence type="ECO:0000313" key="2">
    <source>
        <dbReference type="Proteomes" id="UP001358586"/>
    </source>
</evidence>
<name>A0ABR0PBX1_GOSAR</name>
<comment type="caution">
    <text evidence="1">The sequence shown here is derived from an EMBL/GenBank/DDBJ whole genome shotgun (WGS) entry which is preliminary data.</text>
</comment>
<proteinExistence type="predicted"/>
<dbReference type="EMBL" id="JARKNE010000007">
    <property type="protein sequence ID" value="KAK5818665.1"/>
    <property type="molecule type" value="Genomic_DNA"/>
</dbReference>
<evidence type="ECO:0000313" key="1">
    <source>
        <dbReference type="EMBL" id="KAK5818665.1"/>
    </source>
</evidence>
<reference evidence="1 2" key="1">
    <citation type="submission" date="2023-03" db="EMBL/GenBank/DDBJ databases">
        <title>WGS of Gossypium arboreum.</title>
        <authorList>
            <person name="Yu D."/>
        </authorList>
    </citation>
    <scope>NUCLEOTIDE SEQUENCE [LARGE SCALE GENOMIC DNA]</scope>
    <source>
        <tissue evidence="1">Leaf</tissue>
    </source>
</reference>
<accession>A0ABR0PBX1</accession>
<sequence>MKFAPVRTLASLEEEALEYLPFLPCKIYAVEEFSGVYEGALVCWSWLPSKCNYLLGSFGKCLSTLRCRDKGENNPFVYVECKGSPILVFTSLLTPSVVVEAFVCERK</sequence>